<dbReference type="RefSeq" id="WP_130293324.1">
    <property type="nucleotide sequence ID" value="NZ_SHKL01000001.1"/>
</dbReference>
<evidence type="ECO:0000313" key="2">
    <source>
        <dbReference type="Proteomes" id="UP000291591"/>
    </source>
</evidence>
<proteinExistence type="predicted"/>
<reference evidence="1 2" key="1">
    <citation type="submission" date="2019-02" db="EMBL/GenBank/DDBJ databases">
        <title>Sequencing the genomes of 1000 actinobacteria strains.</title>
        <authorList>
            <person name="Klenk H.-P."/>
        </authorList>
    </citation>
    <scope>NUCLEOTIDE SEQUENCE [LARGE SCALE GENOMIC DNA]</scope>
    <source>
        <strain evidence="1 2">DSM 45779</strain>
    </source>
</reference>
<dbReference type="Proteomes" id="UP000291591">
    <property type="component" value="Unassembled WGS sequence"/>
</dbReference>
<evidence type="ECO:0000313" key="1">
    <source>
        <dbReference type="EMBL" id="RZT89053.1"/>
    </source>
</evidence>
<gene>
    <name evidence="1" type="ORF">EV383_6008</name>
</gene>
<comment type="caution">
    <text evidence="1">The sequence shown here is derived from an EMBL/GenBank/DDBJ whole genome shotgun (WGS) entry which is preliminary data.</text>
</comment>
<dbReference type="OrthoDB" id="3578679at2"/>
<organism evidence="1 2">
    <name type="scientific">Pseudonocardia sediminis</name>
    <dbReference type="NCBI Taxonomy" id="1397368"/>
    <lineage>
        <taxon>Bacteria</taxon>
        <taxon>Bacillati</taxon>
        <taxon>Actinomycetota</taxon>
        <taxon>Actinomycetes</taxon>
        <taxon>Pseudonocardiales</taxon>
        <taxon>Pseudonocardiaceae</taxon>
        <taxon>Pseudonocardia</taxon>
    </lineage>
</organism>
<sequence>MDTIAEYGVTARDLIDVTDLVCPGCWEPVVDASPSGWPARAGSAPEFSHPDGSVLCPDQIGRVPDPVEAGGLRYGLTDAGVAVSPDEARWSR</sequence>
<dbReference type="EMBL" id="SHKL01000001">
    <property type="protein sequence ID" value="RZT89053.1"/>
    <property type="molecule type" value="Genomic_DNA"/>
</dbReference>
<keyword evidence="2" id="KW-1185">Reference proteome</keyword>
<name>A0A4Q7V891_PSEST</name>
<dbReference type="AlphaFoldDB" id="A0A4Q7V891"/>
<protein>
    <submittedName>
        <fullName evidence="1">Uncharacterized protein</fullName>
    </submittedName>
</protein>
<accession>A0A4Q7V891</accession>